<dbReference type="KEGG" id="pri:PRIO_0885"/>
<dbReference type="Proteomes" id="UP000033163">
    <property type="component" value="Chromosome I"/>
</dbReference>
<proteinExistence type="predicted"/>
<protein>
    <recommendedName>
        <fullName evidence="3">Response regulatory domain-containing protein</fullName>
    </recommendedName>
</protein>
<sequence length="199" mass="23326">MDRIKIVYVDDNPDEEISKYLKKNYEHEDFLKEYEEIPFSSEDGYDNLINNPLIKEANIVLIDSKLFKNDNVVAGKFTGEEFKVILKKMLPFIEVLVVTQNDLEDDFGTIQKYRKDFHGNPQEYYEMKLKDLLDDSVRNILIYRNITNKLKKNEGIDKVLLEKIVNSLDGSAQYEELTTKDINEIIIAFRELQGVIDCE</sequence>
<evidence type="ECO:0000313" key="2">
    <source>
        <dbReference type="Proteomes" id="UP000033163"/>
    </source>
</evidence>
<dbReference type="PATRIC" id="fig|1073571.4.peg.923"/>
<name>A0A0E4H6V8_9BACL</name>
<dbReference type="AlphaFoldDB" id="A0A0E4H6V8"/>
<evidence type="ECO:0000313" key="1">
    <source>
        <dbReference type="EMBL" id="CQR52557.1"/>
    </source>
</evidence>
<dbReference type="EMBL" id="LN831776">
    <property type="protein sequence ID" value="CQR52557.1"/>
    <property type="molecule type" value="Genomic_DNA"/>
</dbReference>
<evidence type="ECO:0008006" key="3">
    <source>
        <dbReference type="Google" id="ProtNLM"/>
    </source>
</evidence>
<reference evidence="2" key="1">
    <citation type="submission" date="2015-03" db="EMBL/GenBank/DDBJ databases">
        <authorList>
            <person name="Wibberg D."/>
        </authorList>
    </citation>
    <scope>NUCLEOTIDE SEQUENCE [LARGE SCALE GENOMIC DNA]</scope>
</reference>
<accession>A0A0E4H6V8</accession>
<gene>
    <name evidence="1" type="ORF">PRIO_0885</name>
</gene>
<organism evidence="1 2">
    <name type="scientific">Paenibacillus riograndensis SBR5</name>
    <dbReference type="NCBI Taxonomy" id="1073571"/>
    <lineage>
        <taxon>Bacteria</taxon>
        <taxon>Bacillati</taxon>
        <taxon>Bacillota</taxon>
        <taxon>Bacilli</taxon>
        <taxon>Bacillales</taxon>
        <taxon>Paenibacillaceae</taxon>
        <taxon>Paenibacillus</taxon>
        <taxon>Paenibacillus sonchi group</taxon>
    </lineage>
</organism>
<dbReference type="HOGENOM" id="CLU_112889_0_0_9"/>
<dbReference type="RefSeq" id="WP_046501225.1">
    <property type="nucleotide sequence ID" value="NZ_LN831776.1"/>
</dbReference>